<gene>
    <name evidence="2" type="ORF">ABGV49_20330</name>
    <name evidence="1" type="ORF">BKX93_03135</name>
</gene>
<proteinExistence type="predicted"/>
<evidence type="ECO:0000313" key="1">
    <source>
        <dbReference type="EMBL" id="AOZ49093.1"/>
    </source>
</evidence>
<protein>
    <submittedName>
        <fullName evidence="1">DUF4442 domain-containing protein</fullName>
    </submittedName>
</protein>
<reference evidence="1 3" key="1">
    <citation type="submission" date="2016-10" db="EMBL/GenBank/DDBJ databases">
        <title>Chromobacterium muskegensis sp. nov., an insecticidal bacterium isolated from Sphagnum bogs.</title>
        <authorList>
            <person name="Sparks M.E."/>
            <person name="Blackburn M.B."/>
            <person name="Gundersen-Rindal D.E."/>
            <person name="Mitchell A."/>
            <person name="Farrar R."/>
            <person name="Kuhar D."/>
        </authorList>
    </citation>
    <scope>NUCLEOTIDE SEQUENCE [LARGE SCALE GENOMIC DNA]</scope>
    <source>
        <strain evidence="1 3">21-1</strain>
    </source>
</reference>
<keyword evidence="4" id="KW-1185">Reference proteome</keyword>
<dbReference type="Proteomes" id="UP001455709">
    <property type="component" value="Unassembled WGS sequence"/>
</dbReference>
<accession>A0A1D9LCU6</accession>
<dbReference type="InterPro" id="IPR029069">
    <property type="entry name" value="HotDog_dom_sf"/>
</dbReference>
<evidence type="ECO:0000313" key="2">
    <source>
        <dbReference type="EMBL" id="MEO2219406.1"/>
    </source>
</evidence>
<dbReference type="InterPro" id="IPR027961">
    <property type="entry name" value="DUF4442"/>
</dbReference>
<dbReference type="EMBL" id="CP017707">
    <property type="protein sequence ID" value="AOZ49093.1"/>
    <property type="molecule type" value="Genomic_DNA"/>
</dbReference>
<sequence>MEYRKNSMSRIADKVGRLPVGWRRPVLSMMFGKIVPFLSTAGLRFEEVGHDRLTVSIRNRKKVQNHIRGVHAAAMALLAETSTGFVVGMNMPDDKLMLLKSMKVNYVKRSQGDMKAVATLTPQQIQTMYEQEKGEVLVEVLVTDESGESPIVCEMLWAWVPKKRPEAKAA</sequence>
<dbReference type="Proteomes" id="UP000178776">
    <property type="component" value="Chromosome"/>
</dbReference>
<dbReference type="Pfam" id="PF14539">
    <property type="entry name" value="DUF4442"/>
    <property type="match status" value="1"/>
</dbReference>
<evidence type="ECO:0000313" key="4">
    <source>
        <dbReference type="Proteomes" id="UP001455709"/>
    </source>
</evidence>
<dbReference type="CDD" id="cd03443">
    <property type="entry name" value="PaaI_thioesterase"/>
    <property type="match status" value="1"/>
</dbReference>
<reference evidence="2 4" key="2">
    <citation type="submission" date="2024-05" db="EMBL/GenBank/DDBJ databases">
        <authorList>
            <person name="De Oliveira J.P."/>
            <person name="Noriler S.A."/>
            <person name="De Oliveira A.G."/>
            <person name="Sipoli D.S."/>
        </authorList>
    </citation>
    <scope>NUCLEOTIDE SEQUENCE [LARGE SCALE GENOMIC DNA]</scope>
    <source>
        <strain evidence="2 4">LABIM189</strain>
    </source>
</reference>
<dbReference type="GeneID" id="68840204"/>
<dbReference type="AlphaFoldDB" id="A0A1D9LCU6"/>
<dbReference type="EMBL" id="JBDOJC010000001">
    <property type="protein sequence ID" value="MEO2219406.1"/>
    <property type="molecule type" value="Genomic_DNA"/>
</dbReference>
<name>A0A1D9LCU6_9NEIS</name>
<dbReference type="KEGG" id="cvc:BKX93_03135"/>
<organism evidence="1 3">
    <name type="scientific">Chromobacterium vaccinii</name>
    <dbReference type="NCBI Taxonomy" id="1108595"/>
    <lineage>
        <taxon>Bacteria</taxon>
        <taxon>Pseudomonadati</taxon>
        <taxon>Pseudomonadota</taxon>
        <taxon>Betaproteobacteria</taxon>
        <taxon>Neisseriales</taxon>
        <taxon>Chromobacteriaceae</taxon>
        <taxon>Chromobacterium</taxon>
    </lineage>
</organism>
<dbReference type="STRING" id="1108595.BKX93_03135"/>
<dbReference type="SUPFAM" id="SSF54637">
    <property type="entry name" value="Thioesterase/thiol ester dehydrase-isomerase"/>
    <property type="match status" value="1"/>
</dbReference>
<evidence type="ECO:0000313" key="3">
    <source>
        <dbReference type="Proteomes" id="UP000178776"/>
    </source>
</evidence>
<dbReference type="RefSeq" id="WP_021479070.1">
    <property type="nucleotide sequence ID" value="NZ_CP017707.1"/>
</dbReference>
<dbReference type="Gene3D" id="3.10.129.10">
    <property type="entry name" value="Hotdog Thioesterase"/>
    <property type="match status" value="1"/>
</dbReference>